<dbReference type="EnsemblPlants" id="AES93910">
    <property type="protein sequence ID" value="AES93910"/>
    <property type="gene ID" value="MTR_5g008860"/>
</dbReference>
<proteinExistence type="inferred from homology"/>
<dbReference type="Proteomes" id="UP000002051">
    <property type="component" value="Chromosome 5"/>
</dbReference>
<dbReference type="OrthoDB" id="28397at2759"/>
<dbReference type="AlphaFoldDB" id="G7K985"/>
<dbReference type="STRING" id="3880.G7K985"/>
<keyword evidence="5 10" id="KW-0418">Kinase</keyword>
<name>G7K985_MEDTR</name>
<dbReference type="InterPro" id="IPR000719">
    <property type="entry name" value="Prot_kinase_dom"/>
</dbReference>
<feature type="domain" description="Protein kinase" evidence="9">
    <location>
        <begin position="140"/>
        <end position="424"/>
    </location>
</feature>
<dbReference type="PROSITE" id="PS00108">
    <property type="entry name" value="PROTEIN_KINASE_ST"/>
    <property type="match status" value="1"/>
</dbReference>
<keyword evidence="6 7" id="KW-0067">ATP-binding</keyword>
<dbReference type="Gramene" id="rna28396">
    <property type="protein sequence ID" value="RHN53486.1"/>
    <property type="gene ID" value="gene28396"/>
</dbReference>
<dbReference type="Proteomes" id="UP000265566">
    <property type="component" value="Chromosome 5"/>
</dbReference>
<dbReference type="GO" id="GO:0008353">
    <property type="term" value="F:RNA polymerase II CTD heptapeptide repeat kinase activity"/>
    <property type="evidence" value="ECO:0000318"/>
    <property type="project" value="GO_Central"/>
</dbReference>
<dbReference type="FunFam" id="1.10.510.10:FF:000043">
    <property type="entry name" value="probable serine/threonine-protein kinase At1g54610"/>
    <property type="match status" value="1"/>
</dbReference>
<dbReference type="PROSITE" id="PS50011">
    <property type="entry name" value="PROTEIN_KINASE_DOM"/>
    <property type="match status" value="1"/>
</dbReference>
<keyword evidence="3 11" id="KW-0808">Transferase</keyword>
<dbReference type="eggNOG" id="KOG0600">
    <property type="taxonomic scope" value="Eukaryota"/>
</dbReference>
<dbReference type="SUPFAM" id="SSF56112">
    <property type="entry name" value="Protein kinase-like (PK-like)"/>
    <property type="match status" value="1"/>
</dbReference>
<reference evidence="11" key="4">
    <citation type="journal article" date="2018" name="Nat. Plants">
        <title>Whole-genome landscape of Medicago truncatula symbiotic genes.</title>
        <authorList>
            <person name="Pecrix Y."/>
            <person name="Gamas P."/>
            <person name="Carrere S."/>
        </authorList>
    </citation>
    <scope>NUCLEOTIDE SEQUENCE</scope>
    <source>
        <tissue evidence="11">Leaves</tissue>
    </source>
</reference>
<dbReference type="PANTHER" id="PTHR24056">
    <property type="entry name" value="CELL DIVISION PROTEIN KINASE"/>
    <property type="match status" value="1"/>
</dbReference>
<dbReference type="Pfam" id="PF00069">
    <property type="entry name" value="Pkinase"/>
    <property type="match status" value="1"/>
</dbReference>
<dbReference type="PROSITE" id="PS00107">
    <property type="entry name" value="PROTEIN_KINASE_ATP"/>
    <property type="match status" value="1"/>
</dbReference>
<organism evidence="10 13">
    <name type="scientific">Medicago truncatula</name>
    <name type="common">Barrel medic</name>
    <name type="synonym">Medicago tribuloides</name>
    <dbReference type="NCBI Taxonomy" id="3880"/>
    <lineage>
        <taxon>Eukaryota</taxon>
        <taxon>Viridiplantae</taxon>
        <taxon>Streptophyta</taxon>
        <taxon>Embryophyta</taxon>
        <taxon>Tracheophyta</taxon>
        <taxon>Spermatophyta</taxon>
        <taxon>Magnoliopsida</taxon>
        <taxon>eudicotyledons</taxon>
        <taxon>Gunneridae</taxon>
        <taxon>Pentapetalae</taxon>
        <taxon>rosids</taxon>
        <taxon>fabids</taxon>
        <taxon>Fabales</taxon>
        <taxon>Fabaceae</taxon>
        <taxon>Papilionoideae</taxon>
        <taxon>50 kb inversion clade</taxon>
        <taxon>NPAAA clade</taxon>
        <taxon>Hologalegina</taxon>
        <taxon>IRL clade</taxon>
        <taxon>Trifolieae</taxon>
        <taxon>Medicago</taxon>
    </lineage>
</organism>
<keyword evidence="13" id="KW-1185">Reference proteome</keyword>
<keyword evidence="2" id="KW-0723">Serine/threonine-protein kinase</keyword>
<dbReference type="OMA" id="EDMMKEH"/>
<protein>
    <submittedName>
        <fullName evidence="10">Cyclin-dependent kinase</fullName>
    </submittedName>
</protein>
<dbReference type="GO" id="GO:0005524">
    <property type="term" value="F:ATP binding"/>
    <property type="evidence" value="ECO:0007669"/>
    <property type="project" value="UniProtKB-UniRule"/>
</dbReference>
<feature type="region of interest" description="Disordered" evidence="8">
    <location>
        <begin position="435"/>
        <end position="530"/>
    </location>
</feature>
<evidence type="ECO:0000256" key="2">
    <source>
        <dbReference type="ARBA" id="ARBA00022527"/>
    </source>
</evidence>
<feature type="binding site" evidence="7">
    <location>
        <position position="169"/>
    </location>
    <ligand>
        <name>ATP</name>
        <dbReference type="ChEBI" id="CHEBI:30616"/>
    </ligand>
</feature>
<dbReference type="Gene3D" id="1.10.510.10">
    <property type="entry name" value="Transferase(Phosphotransferase) domain 1"/>
    <property type="match status" value="1"/>
</dbReference>
<dbReference type="InterPro" id="IPR011009">
    <property type="entry name" value="Kinase-like_dom_sf"/>
</dbReference>
<dbReference type="GO" id="GO:0000307">
    <property type="term" value="C:cyclin-dependent protein kinase holoenzyme complex"/>
    <property type="evidence" value="ECO:0000318"/>
    <property type="project" value="GO_Central"/>
</dbReference>
<reference evidence="12" key="3">
    <citation type="submission" date="2015-04" db="UniProtKB">
        <authorList>
            <consortium name="EnsemblPlants"/>
        </authorList>
    </citation>
    <scope>IDENTIFICATION</scope>
    <source>
        <strain evidence="12">cv. Jemalong A17</strain>
    </source>
</reference>
<accession>G7K985</accession>
<evidence type="ECO:0000256" key="1">
    <source>
        <dbReference type="ARBA" id="ARBA00006485"/>
    </source>
</evidence>
<evidence type="ECO:0000259" key="9">
    <source>
        <dbReference type="PROSITE" id="PS50011"/>
    </source>
</evidence>
<dbReference type="PaxDb" id="3880-AES93910"/>
<comment type="similarity">
    <text evidence="1">Belongs to the protein kinase superfamily. CMGC Ser/Thr protein kinase family. CDC2/CDKX subfamily.</text>
</comment>
<feature type="compositionally biased region" description="Basic and acidic residues" evidence="8">
    <location>
        <begin position="441"/>
        <end position="463"/>
    </location>
</feature>
<dbReference type="SMART" id="SM00220">
    <property type="entry name" value="S_TKc"/>
    <property type="match status" value="1"/>
</dbReference>
<evidence type="ECO:0000256" key="6">
    <source>
        <dbReference type="ARBA" id="ARBA00022840"/>
    </source>
</evidence>
<reference evidence="10 13" key="1">
    <citation type="journal article" date="2011" name="Nature">
        <title>The Medicago genome provides insight into the evolution of rhizobial symbioses.</title>
        <authorList>
            <person name="Young N.D."/>
            <person name="Debelle F."/>
            <person name="Oldroyd G.E."/>
            <person name="Geurts R."/>
            <person name="Cannon S.B."/>
            <person name="Udvardi M.K."/>
            <person name="Benedito V.A."/>
            <person name="Mayer K.F."/>
            <person name="Gouzy J."/>
            <person name="Schoof H."/>
            <person name="Van de Peer Y."/>
            <person name="Proost S."/>
            <person name="Cook D.R."/>
            <person name="Meyers B.C."/>
            <person name="Spannagl M."/>
            <person name="Cheung F."/>
            <person name="De Mita S."/>
            <person name="Krishnakumar V."/>
            <person name="Gundlach H."/>
            <person name="Zhou S."/>
            <person name="Mudge J."/>
            <person name="Bharti A.K."/>
            <person name="Murray J.D."/>
            <person name="Naoumkina M.A."/>
            <person name="Rosen B."/>
            <person name="Silverstein K.A."/>
            <person name="Tang H."/>
            <person name="Rombauts S."/>
            <person name="Zhao P.X."/>
            <person name="Zhou P."/>
            <person name="Barbe V."/>
            <person name="Bardou P."/>
            <person name="Bechner M."/>
            <person name="Bellec A."/>
            <person name="Berger A."/>
            <person name="Berges H."/>
            <person name="Bidwell S."/>
            <person name="Bisseling T."/>
            <person name="Choisne N."/>
            <person name="Couloux A."/>
            <person name="Denny R."/>
            <person name="Deshpande S."/>
            <person name="Dai X."/>
            <person name="Doyle J.J."/>
            <person name="Dudez A.M."/>
            <person name="Farmer A.D."/>
            <person name="Fouteau S."/>
            <person name="Franken C."/>
            <person name="Gibelin C."/>
            <person name="Gish J."/>
            <person name="Goldstein S."/>
            <person name="Gonzalez A.J."/>
            <person name="Green P.J."/>
            <person name="Hallab A."/>
            <person name="Hartog M."/>
            <person name="Hua A."/>
            <person name="Humphray S.J."/>
            <person name="Jeong D.H."/>
            <person name="Jing Y."/>
            <person name="Jocker A."/>
            <person name="Kenton S.M."/>
            <person name="Kim D.J."/>
            <person name="Klee K."/>
            <person name="Lai H."/>
            <person name="Lang C."/>
            <person name="Lin S."/>
            <person name="Macmil S.L."/>
            <person name="Magdelenat G."/>
            <person name="Matthews L."/>
            <person name="McCorrison J."/>
            <person name="Monaghan E.L."/>
            <person name="Mun J.H."/>
            <person name="Najar F.Z."/>
            <person name="Nicholson C."/>
            <person name="Noirot C."/>
            <person name="O'Bleness M."/>
            <person name="Paule C.R."/>
            <person name="Poulain J."/>
            <person name="Prion F."/>
            <person name="Qin B."/>
            <person name="Qu C."/>
            <person name="Retzel E.F."/>
            <person name="Riddle C."/>
            <person name="Sallet E."/>
            <person name="Samain S."/>
            <person name="Samson N."/>
            <person name="Sanders I."/>
            <person name="Saurat O."/>
            <person name="Scarpelli C."/>
            <person name="Schiex T."/>
            <person name="Segurens B."/>
            <person name="Severin A.J."/>
            <person name="Sherrier D.J."/>
            <person name="Shi R."/>
            <person name="Sims S."/>
            <person name="Singer S.R."/>
            <person name="Sinharoy S."/>
            <person name="Sterck L."/>
            <person name="Viollet A."/>
            <person name="Wang B.B."/>
            <person name="Wang K."/>
            <person name="Wang M."/>
            <person name="Wang X."/>
            <person name="Warfsmann J."/>
            <person name="Weissenbach J."/>
            <person name="White D.D."/>
            <person name="White J.D."/>
            <person name="Wiley G.B."/>
            <person name="Wincker P."/>
            <person name="Xing Y."/>
            <person name="Yang L."/>
            <person name="Yao Z."/>
            <person name="Ying F."/>
            <person name="Zhai J."/>
            <person name="Zhou L."/>
            <person name="Zuber A."/>
            <person name="Denarie J."/>
            <person name="Dixon R.A."/>
            <person name="May G.D."/>
            <person name="Schwartz D.C."/>
            <person name="Rogers J."/>
            <person name="Quetier F."/>
            <person name="Town C.D."/>
            <person name="Roe B.A."/>
        </authorList>
    </citation>
    <scope>NUCLEOTIDE SEQUENCE [LARGE SCALE GENOMIC DNA]</scope>
    <source>
        <strain evidence="10">A17</strain>
        <strain evidence="12 13">cv. Jemalong A17</strain>
    </source>
</reference>
<evidence type="ECO:0000256" key="5">
    <source>
        <dbReference type="ARBA" id="ARBA00022777"/>
    </source>
</evidence>
<dbReference type="EMBL" id="PSQE01000005">
    <property type="protein sequence ID" value="RHN53486.1"/>
    <property type="molecule type" value="Genomic_DNA"/>
</dbReference>
<evidence type="ECO:0000313" key="10">
    <source>
        <dbReference type="EMBL" id="AES93910.1"/>
    </source>
</evidence>
<dbReference type="InterPro" id="IPR017441">
    <property type="entry name" value="Protein_kinase_ATP_BS"/>
</dbReference>
<evidence type="ECO:0000256" key="8">
    <source>
        <dbReference type="SAM" id="MobiDB-lite"/>
    </source>
</evidence>
<keyword evidence="4 7" id="KW-0547">Nucleotide-binding</keyword>
<evidence type="ECO:0000256" key="4">
    <source>
        <dbReference type="ARBA" id="ARBA00022741"/>
    </source>
</evidence>
<reference evidence="10 13" key="2">
    <citation type="journal article" date="2014" name="BMC Genomics">
        <title>An improved genome release (version Mt4.0) for the model legume Medicago truncatula.</title>
        <authorList>
            <person name="Tang H."/>
            <person name="Krishnakumar V."/>
            <person name="Bidwell S."/>
            <person name="Rosen B."/>
            <person name="Chan A."/>
            <person name="Zhou S."/>
            <person name="Gentzbittel L."/>
            <person name="Childs K.L."/>
            <person name="Yandell M."/>
            <person name="Gundlach H."/>
            <person name="Mayer K.F."/>
            <person name="Schwartz D.C."/>
            <person name="Town C.D."/>
        </authorList>
    </citation>
    <scope>GENOME REANNOTATION</scope>
    <source>
        <strain evidence="12 13">cv. Jemalong A17</strain>
    </source>
</reference>
<sequence length="627" mass="70026">MGCICSKYSSKKEKVEEFEKESEWNKSSVQLVAPTQLNGVTIGIALDGCNSTPRFAKASSQVFRRAEEKIIQLDAANKSQHQRCMTLTSGVDERKPVMSRILSVQHFSGEQYVDSGWPLWLSSVAGEAIKGWVPRRADSFEKLDQIGQGAYSSVHKARDLETGKYVALKKVRFSSGDVESVRFMAREIYILRQLDHPNILKLEGLVTSRTSTSLYLVFEYMDHDLAGLAARPGVKFTEPQIKCYMKQLICGLEHCHSRGVLHRDIKGSNLLVDNNGTLKIGDFGLATVYEPDSKVPLTSRVVTLWYRAPELLLGSTDYGAAIDLWSAGCILAELLVGKPIMPGRTEVEQMHKIFKLCGSPSEDYWQRTKLPYATSFKPQNSYRRQVADAFKHFPSTALALVDKLLSMEPQKRGSATSALESEFFTTDPLPCDPLSLPKFPPSKEFDVKRRDKEATRKNTEAVKGHGPVTASRGARNTKALETPEYNAQGDISLPGKSNTRMSPLKYESQEDDESNNKCEPSRSPMHNGYTHSAISLHSKRSDSSRKNIPELRAQRSHLNQAAIDFSDSIKKEQGMSGRDTGMGYIPKKNRIHCSGPLMPAGGNIDDMLREHERLMQDVFRSVKKANP</sequence>
<evidence type="ECO:0000256" key="7">
    <source>
        <dbReference type="PROSITE-ProRule" id="PRU10141"/>
    </source>
</evidence>
<dbReference type="PANTHER" id="PTHR24056:SF384">
    <property type="entry name" value="PROTEIN KINASE SUPERFAMILY PROTEIN"/>
    <property type="match status" value="1"/>
</dbReference>
<dbReference type="FunFam" id="3.30.200.20:FF:000021">
    <property type="entry name" value="probable serine/threonine-protein kinase At1g54610"/>
    <property type="match status" value="1"/>
</dbReference>
<dbReference type="GO" id="GO:0005634">
    <property type="term" value="C:nucleus"/>
    <property type="evidence" value="ECO:0000318"/>
    <property type="project" value="GO_Central"/>
</dbReference>
<dbReference type="KEGG" id="mtr:11439966"/>
<dbReference type="HOGENOM" id="CLU_000288_78_2_1"/>
<evidence type="ECO:0000313" key="11">
    <source>
        <dbReference type="EMBL" id="RHN53486.1"/>
    </source>
</evidence>
<evidence type="ECO:0000313" key="13">
    <source>
        <dbReference type="Proteomes" id="UP000002051"/>
    </source>
</evidence>
<dbReference type="InterPro" id="IPR008271">
    <property type="entry name" value="Ser/Thr_kinase_AS"/>
</dbReference>
<dbReference type="Gene3D" id="3.30.200.20">
    <property type="entry name" value="Phosphorylase Kinase, domain 1"/>
    <property type="match status" value="1"/>
</dbReference>
<dbReference type="GO" id="GO:0032968">
    <property type="term" value="P:positive regulation of transcription elongation by RNA polymerase II"/>
    <property type="evidence" value="ECO:0000318"/>
    <property type="project" value="GO_Central"/>
</dbReference>
<evidence type="ECO:0000256" key="3">
    <source>
        <dbReference type="ARBA" id="ARBA00022679"/>
    </source>
</evidence>
<evidence type="ECO:0000313" key="12">
    <source>
        <dbReference type="EnsemblPlants" id="AES93910"/>
    </source>
</evidence>
<dbReference type="InterPro" id="IPR050108">
    <property type="entry name" value="CDK"/>
</dbReference>
<dbReference type="CDD" id="cd07840">
    <property type="entry name" value="STKc_CDK9_like"/>
    <property type="match status" value="1"/>
</dbReference>
<dbReference type="EMBL" id="CM001221">
    <property type="protein sequence ID" value="AES93910.1"/>
    <property type="molecule type" value="Genomic_DNA"/>
</dbReference>
<gene>
    <name evidence="12" type="primary">11439966</name>
    <name evidence="10" type="ordered locus">MTR_5g008860</name>
    <name evidence="11" type="ORF">MtrunA17_Chr5g0396361</name>
</gene>